<reference evidence="11" key="1">
    <citation type="submission" date="2023-10" db="EMBL/GenBank/DDBJ databases">
        <authorList>
            <person name="Noh H."/>
        </authorList>
    </citation>
    <scope>NUCLEOTIDE SEQUENCE</scope>
    <source>
        <strain evidence="11">DUCC4014</strain>
    </source>
</reference>
<evidence type="ECO:0000313" key="11">
    <source>
        <dbReference type="EMBL" id="WOO81121.1"/>
    </source>
</evidence>
<dbReference type="InterPro" id="IPR006091">
    <property type="entry name" value="Acyl-CoA_Oxase/DH_mid-dom"/>
</dbReference>
<evidence type="ECO:0000256" key="1">
    <source>
        <dbReference type="ARBA" id="ARBA00001974"/>
    </source>
</evidence>
<dbReference type="Pfam" id="PF02770">
    <property type="entry name" value="Acyl-CoA_dh_M"/>
    <property type="match status" value="1"/>
</dbReference>
<proteinExistence type="inferred from homology"/>
<comment type="similarity">
    <text evidence="2 7">Belongs to the acyl-CoA dehydrogenase family.</text>
</comment>
<evidence type="ECO:0000256" key="7">
    <source>
        <dbReference type="RuleBase" id="RU362125"/>
    </source>
</evidence>
<protein>
    <submittedName>
        <fullName evidence="11">Acyl-CoA dehydrogenase family member 11</fullName>
    </submittedName>
</protein>
<evidence type="ECO:0000256" key="3">
    <source>
        <dbReference type="ARBA" id="ARBA00011738"/>
    </source>
</evidence>
<dbReference type="InterPro" id="IPR009100">
    <property type="entry name" value="AcylCoA_DH/oxidase_NM_dom_sf"/>
</dbReference>
<dbReference type="GO" id="GO:0050660">
    <property type="term" value="F:flavin adenine dinucleotide binding"/>
    <property type="evidence" value="ECO:0007669"/>
    <property type="project" value="InterPro"/>
</dbReference>
<dbReference type="PANTHER" id="PTHR48083">
    <property type="entry name" value="MEDIUM-CHAIN SPECIFIC ACYL-COA DEHYDROGENASE, MITOCHONDRIAL-RELATED"/>
    <property type="match status" value="1"/>
</dbReference>
<keyword evidence="12" id="KW-1185">Reference proteome</keyword>
<evidence type="ECO:0000313" key="12">
    <source>
        <dbReference type="Proteomes" id="UP000827549"/>
    </source>
</evidence>
<accession>A0AAF0YB24</accession>
<evidence type="ECO:0000259" key="9">
    <source>
        <dbReference type="Pfam" id="PF02770"/>
    </source>
</evidence>
<dbReference type="Gene3D" id="1.20.140.10">
    <property type="entry name" value="Butyryl-CoA Dehydrogenase, subunit A, domain 3"/>
    <property type="match status" value="1"/>
</dbReference>
<gene>
    <name evidence="11" type="primary">ACAD11</name>
    <name evidence="11" type="ORF">LOC62_03G004655</name>
</gene>
<name>A0AAF0YB24_9TREE</name>
<evidence type="ECO:0000259" key="8">
    <source>
        <dbReference type="Pfam" id="PF00441"/>
    </source>
</evidence>
<keyword evidence="6 7" id="KW-0560">Oxidoreductase</keyword>
<comment type="cofactor">
    <cofactor evidence="1 7">
        <name>FAD</name>
        <dbReference type="ChEBI" id="CHEBI:57692"/>
    </cofactor>
</comment>
<feature type="domain" description="Acyl-CoA dehydrogenase/oxidase N-terminal" evidence="10">
    <location>
        <begin position="96"/>
        <end position="156"/>
    </location>
</feature>
<dbReference type="InterPro" id="IPR013786">
    <property type="entry name" value="AcylCoA_DH/ox_N"/>
</dbReference>
<dbReference type="Pfam" id="PF02771">
    <property type="entry name" value="Acyl-CoA_dh_N"/>
    <property type="match status" value="1"/>
</dbReference>
<dbReference type="SUPFAM" id="SSF56645">
    <property type="entry name" value="Acyl-CoA dehydrogenase NM domain-like"/>
    <property type="match status" value="1"/>
</dbReference>
<evidence type="ECO:0000256" key="4">
    <source>
        <dbReference type="ARBA" id="ARBA00022630"/>
    </source>
</evidence>
<dbReference type="Gene3D" id="1.10.540.10">
    <property type="entry name" value="Acyl-CoA dehydrogenase/oxidase, N-terminal domain"/>
    <property type="match status" value="1"/>
</dbReference>
<dbReference type="Gene3D" id="2.40.110.10">
    <property type="entry name" value="Butyryl-CoA Dehydrogenase, subunit A, domain 2"/>
    <property type="match status" value="1"/>
</dbReference>
<evidence type="ECO:0000256" key="6">
    <source>
        <dbReference type="ARBA" id="ARBA00023002"/>
    </source>
</evidence>
<dbReference type="Pfam" id="PF00441">
    <property type="entry name" value="Acyl-CoA_dh_1"/>
    <property type="match status" value="1"/>
</dbReference>
<sequence>MTDPRFETYFGNGTWALLAPHVSAKGAELLSKAISFVEEDCIPAEALWHQQLAPHGPERWASIPPVLETLKAKAKSLGLWNLWLSGGEFQHLARGSGAGITNLEYGLIAEISGYSPHLAPQAMNCSAPDTGNMEVIARFGSDKQKDKYLHGLVDGKIRSAFSMTEYGIASSDASNLRNTTAVRKGNKLILNGHKWWISGAGDPRCAVHIVVAVTDPNNADKYKRHSIIILDTSLPGVEVVRPMTVMGYDDAPEGHCEVIYNNVEIDLEDIAGGSQNLGRGFEMLQARLGPGRIHHCMRTIGIASRSLDLLLLRVSNPQRKTFGKMLSEHGTILQDIAVSRAGIDQGRLITIAAARQIDLAKAKGALKEIGIAKYTVPAMALDVIDKAMQVHGAEGISQDTPLAYFWAAVRTLRYADGPDAVHQQQVAKVELKKRLPVLQQRQESIRQKQKLLGVGRGNDHARL</sequence>
<organism evidence="11 12">
    <name type="scientific">Vanrija pseudolonga</name>
    <dbReference type="NCBI Taxonomy" id="143232"/>
    <lineage>
        <taxon>Eukaryota</taxon>
        <taxon>Fungi</taxon>
        <taxon>Dikarya</taxon>
        <taxon>Basidiomycota</taxon>
        <taxon>Agaricomycotina</taxon>
        <taxon>Tremellomycetes</taxon>
        <taxon>Trichosporonales</taxon>
        <taxon>Trichosporonaceae</taxon>
        <taxon>Vanrija</taxon>
    </lineage>
</organism>
<comment type="subunit">
    <text evidence="3">Homodimer.</text>
</comment>
<dbReference type="Proteomes" id="UP000827549">
    <property type="component" value="Chromosome 3"/>
</dbReference>
<dbReference type="InterPro" id="IPR050741">
    <property type="entry name" value="Acyl-CoA_dehydrogenase"/>
</dbReference>
<dbReference type="GO" id="GO:0033539">
    <property type="term" value="P:fatty acid beta-oxidation using acyl-CoA dehydrogenase"/>
    <property type="evidence" value="ECO:0007669"/>
    <property type="project" value="TreeGrafter"/>
</dbReference>
<feature type="domain" description="Acyl-CoA oxidase/dehydrogenase middle" evidence="9">
    <location>
        <begin position="160"/>
        <end position="263"/>
    </location>
</feature>
<dbReference type="InterPro" id="IPR009075">
    <property type="entry name" value="AcylCo_DH/oxidase_C"/>
</dbReference>
<dbReference type="PANTHER" id="PTHR48083:SF13">
    <property type="entry name" value="ACYL-COA DEHYDROGENASE FAMILY MEMBER 11"/>
    <property type="match status" value="1"/>
</dbReference>
<dbReference type="InterPro" id="IPR046373">
    <property type="entry name" value="Acyl-CoA_Oxase/DH_mid-dom_sf"/>
</dbReference>
<dbReference type="GeneID" id="87807891"/>
<dbReference type="InterPro" id="IPR036250">
    <property type="entry name" value="AcylCo_DH-like_C"/>
</dbReference>
<dbReference type="AlphaFoldDB" id="A0AAF0YB24"/>
<dbReference type="EMBL" id="CP086716">
    <property type="protein sequence ID" value="WOO81121.1"/>
    <property type="molecule type" value="Genomic_DNA"/>
</dbReference>
<evidence type="ECO:0000259" key="10">
    <source>
        <dbReference type="Pfam" id="PF02771"/>
    </source>
</evidence>
<keyword evidence="4 7" id="KW-0285">Flavoprotein</keyword>
<evidence type="ECO:0000256" key="2">
    <source>
        <dbReference type="ARBA" id="ARBA00009347"/>
    </source>
</evidence>
<dbReference type="InterPro" id="IPR037069">
    <property type="entry name" value="AcylCoA_DH/ox_N_sf"/>
</dbReference>
<dbReference type="GO" id="GO:0003995">
    <property type="term" value="F:acyl-CoA dehydrogenase activity"/>
    <property type="evidence" value="ECO:0007669"/>
    <property type="project" value="TreeGrafter"/>
</dbReference>
<feature type="domain" description="Acyl-CoA dehydrogenase/oxidase C-terminal" evidence="8">
    <location>
        <begin position="278"/>
        <end position="429"/>
    </location>
</feature>
<dbReference type="RefSeq" id="XP_062627153.1">
    <property type="nucleotide sequence ID" value="XM_062771169.1"/>
</dbReference>
<dbReference type="GO" id="GO:0005737">
    <property type="term" value="C:cytoplasm"/>
    <property type="evidence" value="ECO:0007669"/>
    <property type="project" value="TreeGrafter"/>
</dbReference>
<dbReference type="SUPFAM" id="SSF47203">
    <property type="entry name" value="Acyl-CoA dehydrogenase C-terminal domain-like"/>
    <property type="match status" value="1"/>
</dbReference>
<evidence type="ECO:0000256" key="5">
    <source>
        <dbReference type="ARBA" id="ARBA00022827"/>
    </source>
</evidence>
<keyword evidence="5 7" id="KW-0274">FAD</keyword>